<feature type="transmembrane region" description="Helical" evidence="1">
    <location>
        <begin position="142"/>
        <end position="163"/>
    </location>
</feature>
<dbReference type="SUPFAM" id="SSF52151">
    <property type="entry name" value="FabD/lysophospholipase-like"/>
    <property type="match status" value="1"/>
</dbReference>
<sequence>MNTTRDSAWFSDLIIVLRGIWILLIFDLAAFFLFVKTTQGADVILCMIEDLGNAPVQPLTFIFLQAAMLFWAISSELTCRWMVYLTDNSGKSLSRDRVEQRKSIQRRVANVSLFYPFIVFGIAMLTVVFSGNVKLNNGEYRAVAGILFTSLVLVAGLYVLYISSILSSWSEKRPFSWFVPTGNELVWSKKLYGIYSDVRINISEKVVRDEQLPDRELPTGVVLPDGTTLPAPLIEDDAIVHHTTFTLLKTDFDKDSKLKIWLYRIPRRFYPHLLNQLYLSTGIAALIIIIFLWLPENCFMHLGTAGITATAFACWQIVVVFFNYLNSIRRRWALPIPLGWVLLALFLISSFYNNDHPARKLYKVRKGERQTIERHFGAWLQHLKDDSSGTYRLEDGKTIPVIFVAAEGGALRTGAFTALTLAQLQEDMPFLTKHIYCYSTVSGGSVGANVFNSMVISKRMSGEAGSLVPAIRNFFEHDHLSAVIGKMFFGEVVNYFWPHHIEQFDRAIALERSWEYSGGDTSKVWKPRVNLLDSSFDSTIGGDLPALFINTTEVETGRQCIWSNVDVSALPFGSHRDLYNVTGLNLQYSTAINLSSRFPLVSPGAALCYRDGKSSCRQSHYVDGGYYENKGAETLLQVLNVLPLKDSSIKVFVVQFNFGDSTAVEPAAIRKFSELSEIIAGLYNTRVARTALGQYFLKQKVDSLRARAEFRPVFFNLSSGQCPNNWVLSQAAVREVVGQLPGVIEKQLNFSGWRILNGDTLIEQISRRPSQK</sequence>
<feature type="transmembrane region" description="Helical" evidence="1">
    <location>
        <begin position="332"/>
        <end position="352"/>
    </location>
</feature>
<dbReference type="EMBL" id="CP095855">
    <property type="protein sequence ID" value="UPK68415.1"/>
    <property type="molecule type" value="Genomic_DNA"/>
</dbReference>
<reference evidence="2 3" key="1">
    <citation type="submission" date="2022-04" db="EMBL/GenBank/DDBJ databases">
        <title>The arsenic-methylating capacity of Chitinophaga filiformis YT5 during chitin decomposition.</title>
        <authorList>
            <person name="Chen G."/>
            <person name="Liang Y."/>
        </authorList>
    </citation>
    <scope>NUCLEOTIDE SEQUENCE [LARGE SCALE GENOMIC DNA]</scope>
    <source>
        <strain evidence="2 3">YT5</strain>
    </source>
</reference>
<evidence type="ECO:0000313" key="2">
    <source>
        <dbReference type="EMBL" id="UPK68415.1"/>
    </source>
</evidence>
<keyword evidence="1" id="KW-0472">Membrane</keyword>
<evidence type="ECO:0000313" key="3">
    <source>
        <dbReference type="Proteomes" id="UP000830198"/>
    </source>
</evidence>
<feature type="transmembrane region" description="Helical" evidence="1">
    <location>
        <begin position="111"/>
        <end position="130"/>
    </location>
</feature>
<feature type="transmembrane region" description="Helical" evidence="1">
    <location>
        <begin position="12"/>
        <end position="35"/>
    </location>
</feature>
<keyword evidence="3" id="KW-1185">Reference proteome</keyword>
<dbReference type="Proteomes" id="UP000830198">
    <property type="component" value="Chromosome"/>
</dbReference>
<dbReference type="InterPro" id="IPR016035">
    <property type="entry name" value="Acyl_Trfase/lysoPLipase"/>
</dbReference>
<accession>A0ABY4HYE2</accession>
<keyword evidence="1" id="KW-0812">Transmembrane</keyword>
<feature type="transmembrane region" description="Helical" evidence="1">
    <location>
        <begin position="55"/>
        <end position="73"/>
    </location>
</feature>
<feature type="transmembrane region" description="Helical" evidence="1">
    <location>
        <begin position="273"/>
        <end position="294"/>
    </location>
</feature>
<proteinExistence type="predicted"/>
<evidence type="ECO:0008006" key="4">
    <source>
        <dbReference type="Google" id="ProtNLM"/>
    </source>
</evidence>
<evidence type="ECO:0000256" key="1">
    <source>
        <dbReference type="SAM" id="Phobius"/>
    </source>
</evidence>
<feature type="transmembrane region" description="Helical" evidence="1">
    <location>
        <begin position="300"/>
        <end position="325"/>
    </location>
</feature>
<dbReference type="RefSeq" id="WP_247810809.1">
    <property type="nucleotide sequence ID" value="NZ_CP095855.1"/>
</dbReference>
<name>A0ABY4HYE2_CHIFI</name>
<protein>
    <recommendedName>
        <fullName evidence="4">Patatin-like phospholipase</fullName>
    </recommendedName>
</protein>
<keyword evidence="1" id="KW-1133">Transmembrane helix</keyword>
<gene>
    <name evidence="2" type="ORF">MYF79_26015</name>
</gene>
<organism evidence="2 3">
    <name type="scientific">Chitinophaga filiformis</name>
    <name type="common">Myxococcus filiformis</name>
    <name type="synonym">Flexibacter filiformis</name>
    <dbReference type="NCBI Taxonomy" id="104663"/>
    <lineage>
        <taxon>Bacteria</taxon>
        <taxon>Pseudomonadati</taxon>
        <taxon>Bacteroidota</taxon>
        <taxon>Chitinophagia</taxon>
        <taxon>Chitinophagales</taxon>
        <taxon>Chitinophagaceae</taxon>
        <taxon>Chitinophaga</taxon>
    </lineage>
</organism>